<protein>
    <recommendedName>
        <fullName evidence="1">non-specific serine/threonine protein kinase</fullName>
        <ecNumber evidence="1">2.7.11.1</ecNumber>
    </recommendedName>
</protein>
<evidence type="ECO:0000256" key="6">
    <source>
        <dbReference type="SAM" id="MobiDB-lite"/>
    </source>
</evidence>
<feature type="domain" description="Protein kinase" evidence="7">
    <location>
        <begin position="24"/>
        <end position="305"/>
    </location>
</feature>
<evidence type="ECO:0000256" key="1">
    <source>
        <dbReference type="ARBA" id="ARBA00012513"/>
    </source>
</evidence>
<keyword evidence="9" id="KW-1185">Reference proteome</keyword>
<evidence type="ECO:0000256" key="5">
    <source>
        <dbReference type="RuleBase" id="RU000304"/>
    </source>
</evidence>
<dbReference type="GO" id="GO:0005524">
    <property type="term" value="F:ATP binding"/>
    <property type="evidence" value="ECO:0007669"/>
    <property type="project" value="UniProtKB-UniRule"/>
</dbReference>
<dbReference type="SUPFAM" id="SSF56112">
    <property type="entry name" value="Protein kinase-like (PK-like)"/>
    <property type="match status" value="1"/>
</dbReference>
<dbReference type="EMBL" id="MCGE01000015">
    <property type="protein sequence ID" value="ORZ14008.1"/>
    <property type="molecule type" value="Genomic_DNA"/>
</dbReference>
<evidence type="ECO:0000256" key="4">
    <source>
        <dbReference type="PROSITE-ProRule" id="PRU10141"/>
    </source>
</evidence>
<dbReference type="Proteomes" id="UP000193560">
    <property type="component" value="Unassembled WGS sequence"/>
</dbReference>
<feature type="region of interest" description="Disordered" evidence="6">
    <location>
        <begin position="356"/>
        <end position="378"/>
    </location>
</feature>
<dbReference type="PROSITE" id="PS50011">
    <property type="entry name" value="PROTEIN_KINASE_DOM"/>
    <property type="match status" value="1"/>
</dbReference>
<accession>A0A1X2IE11</accession>
<gene>
    <name evidence="8" type="ORF">BCR42DRAFT_417836</name>
</gene>
<dbReference type="PANTHER" id="PTHR11909">
    <property type="entry name" value="CASEIN KINASE-RELATED"/>
    <property type="match status" value="1"/>
</dbReference>
<dbReference type="PROSITE" id="PS00108">
    <property type="entry name" value="PROTEIN_KINASE_ST"/>
    <property type="match status" value="1"/>
</dbReference>
<dbReference type="InterPro" id="IPR008271">
    <property type="entry name" value="Ser/Thr_kinase_AS"/>
</dbReference>
<keyword evidence="3 4" id="KW-0067">ATP-binding</keyword>
<evidence type="ECO:0000313" key="9">
    <source>
        <dbReference type="Proteomes" id="UP000193560"/>
    </source>
</evidence>
<dbReference type="FunFam" id="1.10.510.10:FF:000596">
    <property type="entry name" value="CK1 family protein kinase"/>
    <property type="match status" value="1"/>
</dbReference>
<dbReference type="PROSITE" id="PS00107">
    <property type="entry name" value="PROTEIN_KINASE_ATP"/>
    <property type="match status" value="1"/>
</dbReference>
<keyword evidence="8" id="KW-0418">Kinase</keyword>
<dbReference type="GO" id="GO:0004674">
    <property type="term" value="F:protein serine/threonine kinase activity"/>
    <property type="evidence" value="ECO:0007669"/>
    <property type="project" value="UniProtKB-KW"/>
</dbReference>
<sequence>MPTQHSSQNRLSTSSTANVVGGHFKIGHKIGEGSFGIIYQGINVLNKQLVAVKFEPRKSDAPQLRDEYRAYKLLAGNPGIPKVYYFGQEGLHNVLVIDLLGASLEDLFDTCSRRFSVKTVSLLAKEMVTRLQCVHDHGLVYRDIKPDNFLIGLEGKDRVVYMIDFGMAKYYRDPKTQQHIPYRERKSLSGTARYMSINTHLGREQSRRDDLESLGHVLMYFLRGSLPWQGLKANTNKQKYERIGEKKQSMSVVDLCDGYPNEFAIYLQYVRKLGFDEAPDYDFIRELFNKVLREKCDDDGLYDWILLNNDNTEGNPRQSQHQHPPNPQIYRTTKTSQQQKLMNQHHQPNTTACGFTDLSQNHQHSQPQPPRLSEQRKQSRWKRFWKKLGRFLVCGGCRGCHIDGWCCTCHCVCGS</sequence>
<proteinExistence type="inferred from homology"/>
<dbReference type="EC" id="2.7.11.1" evidence="1"/>
<keyword evidence="8" id="KW-0808">Transferase</keyword>
<evidence type="ECO:0000256" key="2">
    <source>
        <dbReference type="ARBA" id="ARBA00022741"/>
    </source>
</evidence>
<name>A0A1X2IE11_9FUNG</name>
<organism evidence="8 9">
    <name type="scientific">Absidia repens</name>
    <dbReference type="NCBI Taxonomy" id="90262"/>
    <lineage>
        <taxon>Eukaryota</taxon>
        <taxon>Fungi</taxon>
        <taxon>Fungi incertae sedis</taxon>
        <taxon>Mucoromycota</taxon>
        <taxon>Mucoromycotina</taxon>
        <taxon>Mucoromycetes</taxon>
        <taxon>Mucorales</taxon>
        <taxon>Cunninghamellaceae</taxon>
        <taxon>Absidia</taxon>
    </lineage>
</organism>
<keyword evidence="5" id="KW-0723">Serine/threonine-protein kinase</keyword>
<dbReference type="InterPro" id="IPR050235">
    <property type="entry name" value="CK1_Ser-Thr_kinase"/>
</dbReference>
<keyword evidence="2 4" id="KW-0547">Nucleotide-binding</keyword>
<dbReference type="InterPro" id="IPR011009">
    <property type="entry name" value="Kinase-like_dom_sf"/>
</dbReference>
<comment type="caution">
    <text evidence="8">The sequence shown here is derived from an EMBL/GenBank/DDBJ whole genome shotgun (WGS) entry which is preliminary data.</text>
</comment>
<dbReference type="InterPro" id="IPR000719">
    <property type="entry name" value="Prot_kinase_dom"/>
</dbReference>
<dbReference type="AlphaFoldDB" id="A0A1X2IE11"/>
<evidence type="ECO:0000256" key="3">
    <source>
        <dbReference type="ARBA" id="ARBA00022840"/>
    </source>
</evidence>
<dbReference type="STRING" id="90262.A0A1X2IE11"/>
<reference evidence="8 9" key="1">
    <citation type="submission" date="2016-07" db="EMBL/GenBank/DDBJ databases">
        <title>Pervasive Adenine N6-methylation of Active Genes in Fungi.</title>
        <authorList>
            <consortium name="DOE Joint Genome Institute"/>
            <person name="Mondo S.J."/>
            <person name="Dannebaum R.O."/>
            <person name="Kuo R.C."/>
            <person name="Labutti K."/>
            <person name="Haridas S."/>
            <person name="Kuo A."/>
            <person name="Salamov A."/>
            <person name="Ahrendt S.R."/>
            <person name="Lipzen A."/>
            <person name="Sullivan W."/>
            <person name="Andreopoulos W.B."/>
            <person name="Clum A."/>
            <person name="Lindquist E."/>
            <person name="Daum C."/>
            <person name="Ramamoorthy G.K."/>
            <person name="Gryganskyi A."/>
            <person name="Culley D."/>
            <person name="Magnuson J.K."/>
            <person name="James T.Y."/>
            <person name="O'Malley M.A."/>
            <person name="Stajich J.E."/>
            <person name="Spatafora J.W."/>
            <person name="Visel A."/>
            <person name="Grigoriev I.V."/>
        </authorList>
    </citation>
    <scope>NUCLEOTIDE SEQUENCE [LARGE SCALE GENOMIC DNA]</scope>
    <source>
        <strain evidence="8 9">NRRL 1336</strain>
    </source>
</reference>
<dbReference type="Pfam" id="PF00069">
    <property type="entry name" value="Pkinase"/>
    <property type="match status" value="1"/>
</dbReference>
<dbReference type="SMART" id="SM00220">
    <property type="entry name" value="S_TKc"/>
    <property type="match status" value="1"/>
</dbReference>
<evidence type="ECO:0000313" key="8">
    <source>
        <dbReference type="EMBL" id="ORZ14008.1"/>
    </source>
</evidence>
<evidence type="ECO:0000259" key="7">
    <source>
        <dbReference type="PROSITE" id="PS50011"/>
    </source>
</evidence>
<dbReference type="OrthoDB" id="5800476at2759"/>
<dbReference type="InterPro" id="IPR017441">
    <property type="entry name" value="Protein_kinase_ATP_BS"/>
</dbReference>
<feature type="binding site" evidence="4">
    <location>
        <position position="53"/>
    </location>
    <ligand>
        <name>ATP</name>
        <dbReference type="ChEBI" id="CHEBI:30616"/>
    </ligand>
</feature>
<comment type="similarity">
    <text evidence="5">Belongs to the protein kinase superfamily.</text>
</comment>
<dbReference type="Gene3D" id="1.10.510.10">
    <property type="entry name" value="Transferase(Phosphotransferase) domain 1"/>
    <property type="match status" value="1"/>
</dbReference>